<accession>A0A1F7RJ50</accession>
<sequence>MDHKLVGNYWNDNAEAWTKLARTGYDMCRDCFNTTGFFEMLPDVNGLKGTELLISEVHRILRPGGFLQFSITHPYYDTLHRRSLRK</sequence>
<name>A0A1F7RJ50_9BACT</name>
<evidence type="ECO:0000313" key="1">
    <source>
        <dbReference type="EMBL" id="OGL41350.1"/>
    </source>
</evidence>
<dbReference type="InterPro" id="IPR029063">
    <property type="entry name" value="SAM-dependent_MTases_sf"/>
</dbReference>
<dbReference type="Proteomes" id="UP000179266">
    <property type="component" value="Unassembled WGS sequence"/>
</dbReference>
<proteinExistence type="predicted"/>
<evidence type="ECO:0000313" key="2">
    <source>
        <dbReference type="Proteomes" id="UP000179266"/>
    </source>
</evidence>
<dbReference type="SUPFAM" id="SSF53335">
    <property type="entry name" value="S-adenosyl-L-methionine-dependent methyltransferases"/>
    <property type="match status" value="1"/>
</dbReference>
<comment type="caution">
    <text evidence="1">The sequence shown here is derived from an EMBL/GenBank/DDBJ whole genome shotgun (WGS) entry which is preliminary data.</text>
</comment>
<reference evidence="1 2" key="1">
    <citation type="journal article" date="2016" name="Nat. Commun.">
        <title>Thousands of microbial genomes shed light on interconnected biogeochemical processes in an aquifer system.</title>
        <authorList>
            <person name="Anantharaman K."/>
            <person name="Brown C.T."/>
            <person name="Hug L.A."/>
            <person name="Sharon I."/>
            <person name="Castelle C.J."/>
            <person name="Probst A.J."/>
            <person name="Thomas B.C."/>
            <person name="Singh A."/>
            <person name="Wilkins M.J."/>
            <person name="Karaoz U."/>
            <person name="Brodie E.L."/>
            <person name="Williams K.H."/>
            <person name="Hubbard S.S."/>
            <person name="Banfield J.F."/>
        </authorList>
    </citation>
    <scope>NUCLEOTIDE SEQUENCE [LARGE SCALE GENOMIC DNA]</scope>
</reference>
<organism evidence="1 2">
    <name type="scientific">Candidatus Schekmanbacteria bacterium RBG_13_48_7</name>
    <dbReference type="NCBI Taxonomy" id="1817878"/>
    <lineage>
        <taxon>Bacteria</taxon>
        <taxon>Candidatus Schekmaniibacteriota</taxon>
    </lineage>
</organism>
<dbReference type="EMBL" id="MGDD01000349">
    <property type="protein sequence ID" value="OGL41350.1"/>
    <property type="molecule type" value="Genomic_DNA"/>
</dbReference>
<protein>
    <submittedName>
        <fullName evidence="1">Uncharacterized protein</fullName>
    </submittedName>
</protein>
<gene>
    <name evidence="1" type="ORF">A2161_20315</name>
</gene>
<dbReference type="AlphaFoldDB" id="A0A1F7RJ50"/>
<dbReference type="Gene3D" id="3.40.50.150">
    <property type="entry name" value="Vaccinia Virus protein VP39"/>
    <property type="match status" value="1"/>
</dbReference>